<gene>
    <name evidence="2" type="ORF">LDC_2258</name>
</gene>
<sequence>MCLGSPHQAVRILLTDPRLVVLKGHRLIDLARQLTSRVAIRRLGEDFKDRQDAFLIADGRGYCLRRLAGAREAVGTLDGPRDGPAAARR</sequence>
<dbReference type="Pfam" id="PF25559">
    <property type="entry name" value="DUF7931"/>
    <property type="match status" value="1"/>
</dbReference>
<evidence type="ECO:0000313" key="2">
    <source>
        <dbReference type="EMBL" id="EFK95730.1"/>
    </source>
</evidence>
<protein>
    <recommendedName>
        <fullName evidence="1">DUF7931 domain-containing protein</fullName>
    </recommendedName>
</protein>
<comment type="caution">
    <text evidence="2">The sequence shown here is derived from an EMBL/GenBank/DDBJ whole genome shotgun (WGS) entry which is preliminary data.</text>
</comment>
<feature type="non-terminal residue" evidence="2">
    <location>
        <position position="89"/>
    </location>
</feature>
<dbReference type="AlphaFoldDB" id="D9PL35"/>
<accession>D9PL35</accession>
<organism evidence="2">
    <name type="scientific">sediment metagenome</name>
    <dbReference type="NCBI Taxonomy" id="749907"/>
    <lineage>
        <taxon>unclassified sequences</taxon>
        <taxon>metagenomes</taxon>
        <taxon>ecological metagenomes</taxon>
    </lineage>
</organism>
<reference evidence="2" key="1">
    <citation type="submission" date="2010-07" db="EMBL/GenBank/DDBJ databases">
        <authorList>
            <consortium name="CONSOLIDER consortium CSD2007-00005"/>
            <person name="Guazzaroni M.-E."/>
            <person name="Richter M."/>
            <person name="Garcia-Salamanca A."/>
            <person name="Yarza P."/>
            <person name="Ferrer M."/>
        </authorList>
    </citation>
    <scope>NUCLEOTIDE SEQUENCE</scope>
</reference>
<name>D9PL35_9ZZZZ</name>
<proteinExistence type="predicted"/>
<dbReference type="EMBL" id="ADZX01000680">
    <property type="protein sequence ID" value="EFK95730.1"/>
    <property type="molecule type" value="Genomic_DNA"/>
</dbReference>
<dbReference type="InterPro" id="IPR057691">
    <property type="entry name" value="DUF7931"/>
</dbReference>
<reference evidence="2" key="2">
    <citation type="journal article" date="2011" name="Microb. Ecol.">
        <title>Taxonomic and Functional Metagenomic Profiling of the Microbial Community in the Anoxic Sediment of a Sub-saline Shallow Lake (Laguna de Carrizo, Central Spain).</title>
        <authorList>
            <person name="Ferrer M."/>
            <person name="Guazzaroni M.E."/>
            <person name="Richter M."/>
            <person name="Garcia-Salamanca A."/>
            <person name="Yarza P."/>
            <person name="Suarez-Suarez A."/>
            <person name="Solano J."/>
            <person name="Alcaide M."/>
            <person name="van Dillewijn P."/>
            <person name="Molina-Henares M.A."/>
            <person name="Lopez-Cortes N."/>
            <person name="Al-Ramahi Y."/>
            <person name="Guerrero C."/>
            <person name="Acosta A."/>
            <person name="de Eugenio L.I."/>
            <person name="Martinez V."/>
            <person name="Marques S."/>
            <person name="Rojo F."/>
            <person name="Santero E."/>
            <person name="Genilloud O."/>
            <person name="Perez-Perez J."/>
            <person name="Rossello-Mora R."/>
            <person name="Ramos J.L."/>
        </authorList>
    </citation>
    <scope>NUCLEOTIDE SEQUENCE</scope>
</reference>
<feature type="domain" description="DUF7931" evidence="1">
    <location>
        <begin position="3"/>
        <end position="69"/>
    </location>
</feature>
<evidence type="ECO:0000259" key="1">
    <source>
        <dbReference type="Pfam" id="PF25559"/>
    </source>
</evidence>